<feature type="signal peptide" evidence="2">
    <location>
        <begin position="1"/>
        <end position="24"/>
    </location>
</feature>
<proteinExistence type="predicted"/>
<comment type="caution">
    <text evidence="4">The sequence shown here is derived from an EMBL/GenBank/DDBJ whole genome shotgun (WGS) entry which is preliminary data.</text>
</comment>
<dbReference type="EMBL" id="RRAZ01000036">
    <property type="protein sequence ID" value="RRH70149.1"/>
    <property type="molecule type" value="Genomic_DNA"/>
</dbReference>
<gene>
    <name evidence="4" type="ORF">EG244_17315</name>
</gene>
<sequence length="285" mass="30062">MKKLTGLVAALALSCLSVNTAAFAAPNENLPEAIKSAGVLVLGTTSSIGLPWTSIKEGTSDQYTGVEVELATEIAKRLGLELKVQNLGFDSLIPSLEAKRIDIIMSNMLDTPVRQKKVDFVDHIYGGSAMLQTASAAEKIDSLDGLCGRKASALRGAMEAISAAEQSEKCVAEGKAAIDIQLYPDTGAQLTALRSDRTDVALTDLIMAGMLERDHPEQFDMVGAPFNFGPCGIAVAKESSLTGLIAEALDTMVADGTYAEIMSRNGFVKESFITKATINGVKGDE</sequence>
<evidence type="ECO:0000313" key="4">
    <source>
        <dbReference type="EMBL" id="RRH70149.1"/>
    </source>
</evidence>
<accession>A0A3P3D743</accession>
<evidence type="ECO:0000313" key="5">
    <source>
        <dbReference type="Proteomes" id="UP000282125"/>
    </source>
</evidence>
<dbReference type="PROSITE" id="PS51257">
    <property type="entry name" value="PROKAR_LIPOPROTEIN"/>
    <property type="match status" value="1"/>
</dbReference>
<evidence type="ECO:0000256" key="1">
    <source>
        <dbReference type="ARBA" id="ARBA00022729"/>
    </source>
</evidence>
<evidence type="ECO:0000259" key="3">
    <source>
        <dbReference type="SMART" id="SM00062"/>
    </source>
</evidence>
<dbReference type="InterPro" id="IPR001638">
    <property type="entry name" value="Solute-binding_3/MltF_N"/>
</dbReference>
<dbReference type="SUPFAM" id="SSF53850">
    <property type="entry name" value="Periplasmic binding protein-like II"/>
    <property type="match status" value="1"/>
</dbReference>
<feature type="chain" id="PRO_5018127141" evidence="2">
    <location>
        <begin position="25"/>
        <end position="285"/>
    </location>
</feature>
<dbReference type="SMART" id="SM00062">
    <property type="entry name" value="PBPb"/>
    <property type="match status" value="1"/>
</dbReference>
<dbReference type="OrthoDB" id="9807134at2"/>
<reference evidence="4 5" key="1">
    <citation type="submission" date="2018-11" db="EMBL/GenBank/DDBJ databases">
        <title>Gemmobacter sp. nov., YIM 102744-1 draft genome.</title>
        <authorList>
            <person name="Li G."/>
            <person name="Jiang Y."/>
        </authorList>
    </citation>
    <scope>NUCLEOTIDE SEQUENCE [LARGE SCALE GENOMIC DNA]</scope>
    <source>
        <strain evidence="4 5">YIM 102744-1</strain>
    </source>
</reference>
<evidence type="ECO:0000256" key="2">
    <source>
        <dbReference type="SAM" id="SignalP"/>
    </source>
</evidence>
<dbReference type="Pfam" id="PF00497">
    <property type="entry name" value="SBP_bac_3"/>
    <property type="match status" value="1"/>
</dbReference>
<keyword evidence="5" id="KW-1185">Reference proteome</keyword>
<dbReference type="PANTHER" id="PTHR35936:SF17">
    <property type="entry name" value="ARGININE-BINDING EXTRACELLULAR PROTEIN ARTP"/>
    <property type="match status" value="1"/>
</dbReference>
<dbReference type="RefSeq" id="WP_124966432.1">
    <property type="nucleotide sequence ID" value="NZ_RRAZ01000036.1"/>
</dbReference>
<dbReference type="PANTHER" id="PTHR35936">
    <property type="entry name" value="MEMBRANE-BOUND LYTIC MUREIN TRANSGLYCOSYLASE F"/>
    <property type="match status" value="1"/>
</dbReference>
<dbReference type="Proteomes" id="UP000282125">
    <property type="component" value="Unassembled WGS sequence"/>
</dbReference>
<protein>
    <submittedName>
        <fullName evidence="4">ABC transporter substrate-binding protein</fullName>
    </submittedName>
</protein>
<keyword evidence="1 2" id="KW-0732">Signal</keyword>
<dbReference type="Gene3D" id="3.40.190.10">
    <property type="entry name" value="Periplasmic binding protein-like II"/>
    <property type="match status" value="2"/>
</dbReference>
<organism evidence="4 5">
    <name type="scientific">Falsigemmobacter faecalis</name>
    <dbReference type="NCBI Taxonomy" id="2488730"/>
    <lineage>
        <taxon>Bacteria</taxon>
        <taxon>Pseudomonadati</taxon>
        <taxon>Pseudomonadota</taxon>
        <taxon>Alphaproteobacteria</taxon>
        <taxon>Rhodobacterales</taxon>
        <taxon>Paracoccaceae</taxon>
        <taxon>Falsigemmobacter</taxon>
    </lineage>
</organism>
<dbReference type="CDD" id="cd01004">
    <property type="entry name" value="PBP2_MidA_like"/>
    <property type="match status" value="1"/>
</dbReference>
<dbReference type="AlphaFoldDB" id="A0A3P3D743"/>
<feature type="domain" description="Solute-binding protein family 3/N-terminal" evidence="3">
    <location>
        <begin position="39"/>
        <end position="269"/>
    </location>
</feature>
<name>A0A3P3D743_9RHOB</name>